<keyword evidence="3" id="KW-0808">Transferase</keyword>
<name>A0ABS1W9C3_9GAMM</name>
<protein>
    <recommendedName>
        <fullName evidence="2">triphosphoribosyl-dephospho-CoA synthase</fullName>
        <ecNumber evidence="2">2.4.2.52</ecNumber>
    </recommendedName>
</protein>
<comment type="catalytic activity">
    <reaction evidence="1">
        <text>3'-dephospho-CoA + ATP = 2'-(5''-triphospho-alpha-D-ribosyl)-3'-dephospho-CoA + adenine</text>
        <dbReference type="Rhea" id="RHEA:15117"/>
        <dbReference type="ChEBI" id="CHEBI:16708"/>
        <dbReference type="ChEBI" id="CHEBI:30616"/>
        <dbReference type="ChEBI" id="CHEBI:57328"/>
        <dbReference type="ChEBI" id="CHEBI:61378"/>
        <dbReference type="EC" id="2.4.2.52"/>
    </reaction>
</comment>
<gene>
    <name evidence="6" type="ORF">I5282_05115</name>
</gene>
<evidence type="ECO:0000256" key="1">
    <source>
        <dbReference type="ARBA" id="ARBA00001210"/>
    </source>
</evidence>
<evidence type="ECO:0000256" key="2">
    <source>
        <dbReference type="ARBA" id="ARBA00012074"/>
    </source>
</evidence>
<evidence type="ECO:0000256" key="5">
    <source>
        <dbReference type="ARBA" id="ARBA00022840"/>
    </source>
</evidence>
<reference evidence="6 7" key="1">
    <citation type="submission" date="2020-12" db="EMBL/GenBank/DDBJ databases">
        <title>WGS of Legionella: environmental sample.</title>
        <authorList>
            <person name="Cristino S."/>
            <person name="Girolamini L."/>
            <person name="Salaris S."/>
            <person name="Pascale M.R."/>
            <person name="Mazzotta M."/>
            <person name="Orsini M."/>
            <person name="Grottola A."/>
        </authorList>
    </citation>
    <scope>NUCLEOTIDE SEQUENCE [LARGE SCALE GENOMIC DNA]</scope>
    <source>
        <strain evidence="6 7">30cs62</strain>
    </source>
</reference>
<accession>A0ABS1W9C3</accession>
<dbReference type="EMBL" id="JADWVN010000007">
    <property type="protein sequence ID" value="MBL7525955.1"/>
    <property type="molecule type" value="Genomic_DNA"/>
</dbReference>
<dbReference type="Pfam" id="PF01874">
    <property type="entry name" value="CitG"/>
    <property type="match status" value="1"/>
</dbReference>
<proteinExistence type="predicted"/>
<dbReference type="PANTHER" id="PTHR30201:SF2">
    <property type="entry name" value="2-(5''-TRIPHOSPHORIBOSYL)-3'-DEPHOSPHOCOENZYME-A SYNTHASE"/>
    <property type="match status" value="1"/>
</dbReference>
<dbReference type="InterPro" id="IPR002736">
    <property type="entry name" value="CitG"/>
</dbReference>
<evidence type="ECO:0000256" key="3">
    <source>
        <dbReference type="ARBA" id="ARBA00022679"/>
    </source>
</evidence>
<dbReference type="Proteomes" id="UP000809910">
    <property type="component" value="Unassembled WGS sequence"/>
</dbReference>
<dbReference type="RefSeq" id="WP_203111184.1">
    <property type="nucleotide sequence ID" value="NZ_JADOBG010000021.1"/>
</dbReference>
<dbReference type="PANTHER" id="PTHR30201">
    <property type="entry name" value="TRIPHOSPHORIBOSYL-DEPHOSPHO-COA SYNTHASE"/>
    <property type="match status" value="1"/>
</dbReference>
<dbReference type="Gene3D" id="1.10.4200.10">
    <property type="entry name" value="Triphosphoribosyl-dephospho-CoA protein"/>
    <property type="match status" value="1"/>
</dbReference>
<keyword evidence="5" id="KW-0067">ATP-binding</keyword>
<evidence type="ECO:0000313" key="7">
    <source>
        <dbReference type="Proteomes" id="UP000809910"/>
    </source>
</evidence>
<dbReference type="EC" id="2.4.2.52" evidence="2"/>
<keyword evidence="4" id="KW-0547">Nucleotide-binding</keyword>
<keyword evidence="7" id="KW-1185">Reference proteome</keyword>
<evidence type="ECO:0000313" key="6">
    <source>
        <dbReference type="EMBL" id="MBL7525955.1"/>
    </source>
</evidence>
<sequence length="267" mass="30384">MAKIAVRSLYFEIKAYPKPGLVSFIDSGAHLDMNGETFYRSLFTLRHYFYFITRQGLENRTFAELRQTALNAESLMMKATNGINTHRGAIFALGILCVSAARISKEKTAFNQTDLYDQLIKDWRNNLQEHRNHNSNGALVRSKYSIVDARQMAINGYELLFELCSSFTALFTRTQSLDHCCLFAYLVLLTKIDDTNVLFRKGMDGLNFAKMKAQELLDIECINRRLQEALKTHALFSREGISPGGVADLISVLLFISQLFCEPLLCH</sequence>
<comment type="caution">
    <text evidence="6">The sequence shown here is derived from an EMBL/GenBank/DDBJ whole genome shotgun (WGS) entry which is preliminary data.</text>
</comment>
<organism evidence="6 7">
    <name type="scientific">Legionella bononiensis</name>
    <dbReference type="NCBI Taxonomy" id="2793102"/>
    <lineage>
        <taxon>Bacteria</taxon>
        <taxon>Pseudomonadati</taxon>
        <taxon>Pseudomonadota</taxon>
        <taxon>Gammaproteobacteria</taxon>
        <taxon>Legionellales</taxon>
        <taxon>Legionellaceae</taxon>
        <taxon>Legionella</taxon>
    </lineage>
</organism>
<evidence type="ECO:0000256" key="4">
    <source>
        <dbReference type="ARBA" id="ARBA00022741"/>
    </source>
</evidence>